<dbReference type="InterPro" id="IPR047057">
    <property type="entry name" value="MerR_fam"/>
</dbReference>
<reference evidence="3 4" key="1">
    <citation type="journal article" date="2015" name="Genome Announc.">
        <title>Expanding the biotechnology potential of lactobacilli through comparative genomics of 213 strains and associated genera.</title>
        <authorList>
            <person name="Sun Z."/>
            <person name="Harris H.M."/>
            <person name="McCann A."/>
            <person name="Guo C."/>
            <person name="Argimon S."/>
            <person name="Zhang W."/>
            <person name="Yang X."/>
            <person name="Jeffery I.B."/>
            <person name="Cooney J.C."/>
            <person name="Kagawa T.F."/>
            <person name="Liu W."/>
            <person name="Song Y."/>
            <person name="Salvetti E."/>
            <person name="Wrobel A."/>
            <person name="Rasinkangas P."/>
            <person name="Parkhill J."/>
            <person name="Rea M.C."/>
            <person name="O'Sullivan O."/>
            <person name="Ritari J."/>
            <person name="Douillard F.P."/>
            <person name="Paul Ross R."/>
            <person name="Yang R."/>
            <person name="Briner A.E."/>
            <person name="Felis G.E."/>
            <person name="de Vos W.M."/>
            <person name="Barrangou R."/>
            <person name="Klaenhammer T.R."/>
            <person name="Caufield P.W."/>
            <person name="Cui Y."/>
            <person name="Zhang H."/>
            <person name="O'Toole P.W."/>
        </authorList>
    </citation>
    <scope>NUCLEOTIDE SEQUENCE [LARGE SCALE GENOMIC DNA]</scope>
    <source>
        <strain evidence="3 4">DSM 19904</strain>
    </source>
</reference>
<dbReference type="CDD" id="cd01109">
    <property type="entry name" value="HTH_YyaN"/>
    <property type="match status" value="1"/>
</dbReference>
<dbReference type="RefSeq" id="WP_057823193.1">
    <property type="nucleotide sequence ID" value="NZ_AZEA01000002.1"/>
</dbReference>
<dbReference type="InterPro" id="IPR000551">
    <property type="entry name" value="MerR-type_HTH_dom"/>
</dbReference>
<comment type="caution">
    <text evidence="3">The sequence shown here is derived from an EMBL/GenBank/DDBJ whole genome shotgun (WGS) entry which is preliminary data.</text>
</comment>
<evidence type="ECO:0000256" key="1">
    <source>
        <dbReference type="ARBA" id="ARBA00023125"/>
    </source>
</evidence>
<protein>
    <submittedName>
        <fullName evidence="3">MerR family transcriptional regulator</fullName>
    </submittedName>
</protein>
<dbReference type="GO" id="GO:0003700">
    <property type="term" value="F:DNA-binding transcription factor activity"/>
    <property type="evidence" value="ECO:0007669"/>
    <property type="project" value="InterPro"/>
</dbReference>
<dbReference type="EMBL" id="AZEA01000002">
    <property type="protein sequence ID" value="KRK89407.1"/>
    <property type="molecule type" value="Genomic_DNA"/>
</dbReference>
<dbReference type="GO" id="GO:0003677">
    <property type="term" value="F:DNA binding"/>
    <property type="evidence" value="ECO:0007669"/>
    <property type="project" value="UniProtKB-KW"/>
</dbReference>
<evidence type="ECO:0000313" key="4">
    <source>
        <dbReference type="Proteomes" id="UP000051581"/>
    </source>
</evidence>
<sequence length="126" mass="14889">MKINEVSKKYQIASDTLRYWERVGAIPAVSRDSADYRDYDEEDLNWVSFAMSMRDAGVSVEYLIDYISLFRQGSHTVQARKDLLNDQLEMVGERLFKMQKSYNKLKYKAEHYEKIDKDYKGKMGVH</sequence>
<evidence type="ECO:0000313" key="3">
    <source>
        <dbReference type="EMBL" id="KRK89407.1"/>
    </source>
</evidence>
<accession>A0A0R1L0L1</accession>
<dbReference type="Proteomes" id="UP000051581">
    <property type="component" value="Unassembled WGS sequence"/>
</dbReference>
<dbReference type="PANTHER" id="PTHR30204:SF98">
    <property type="entry name" value="HTH-TYPE TRANSCRIPTIONAL REGULATOR ADHR"/>
    <property type="match status" value="1"/>
</dbReference>
<organism evidence="3 4">
    <name type="scientific">Lentilactobacillus sunkii DSM 19904</name>
    <dbReference type="NCBI Taxonomy" id="1423808"/>
    <lineage>
        <taxon>Bacteria</taxon>
        <taxon>Bacillati</taxon>
        <taxon>Bacillota</taxon>
        <taxon>Bacilli</taxon>
        <taxon>Lactobacillales</taxon>
        <taxon>Lactobacillaceae</taxon>
        <taxon>Lentilactobacillus</taxon>
    </lineage>
</organism>
<dbReference type="PROSITE" id="PS50937">
    <property type="entry name" value="HTH_MERR_2"/>
    <property type="match status" value="1"/>
</dbReference>
<dbReference type="PATRIC" id="fig|1423808.3.peg.1001"/>
<proteinExistence type="predicted"/>
<keyword evidence="1" id="KW-0238">DNA-binding</keyword>
<dbReference type="SMART" id="SM00422">
    <property type="entry name" value="HTH_MERR"/>
    <property type="match status" value="1"/>
</dbReference>
<dbReference type="SUPFAM" id="SSF46955">
    <property type="entry name" value="Putative DNA-binding domain"/>
    <property type="match status" value="1"/>
</dbReference>
<dbReference type="AlphaFoldDB" id="A0A0R1L0L1"/>
<dbReference type="OrthoDB" id="9811174at2"/>
<dbReference type="Gene3D" id="1.10.1660.10">
    <property type="match status" value="1"/>
</dbReference>
<dbReference type="Pfam" id="PF13411">
    <property type="entry name" value="MerR_1"/>
    <property type="match status" value="1"/>
</dbReference>
<gene>
    <name evidence="3" type="ORF">FD17_GL000991</name>
</gene>
<name>A0A0R1L0L1_9LACO</name>
<dbReference type="InterPro" id="IPR009061">
    <property type="entry name" value="DNA-bd_dom_put_sf"/>
</dbReference>
<evidence type="ECO:0000259" key="2">
    <source>
        <dbReference type="PROSITE" id="PS50937"/>
    </source>
</evidence>
<keyword evidence="4" id="KW-1185">Reference proteome</keyword>
<dbReference type="PANTHER" id="PTHR30204">
    <property type="entry name" value="REDOX-CYCLING DRUG-SENSING TRANSCRIPTIONAL ACTIVATOR SOXR"/>
    <property type="match status" value="1"/>
</dbReference>
<feature type="domain" description="HTH merR-type" evidence="2">
    <location>
        <begin position="1"/>
        <end position="69"/>
    </location>
</feature>